<evidence type="ECO:0000256" key="3">
    <source>
        <dbReference type="ARBA" id="ARBA00022801"/>
    </source>
</evidence>
<evidence type="ECO:0000256" key="1">
    <source>
        <dbReference type="ARBA" id="ARBA00007664"/>
    </source>
</evidence>
<evidence type="ECO:0000313" key="8">
    <source>
        <dbReference type="Proteomes" id="UP000504629"/>
    </source>
</evidence>
<evidence type="ECO:0000256" key="4">
    <source>
        <dbReference type="ARBA" id="ARBA00022825"/>
    </source>
</evidence>
<dbReference type="Pfam" id="PF00089">
    <property type="entry name" value="Trypsin"/>
    <property type="match status" value="1"/>
</dbReference>
<evidence type="ECO:0000259" key="7">
    <source>
        <dbReference type="PROSITE" id="PS50240"/>
    </source>
</evidence>
<accession>A0A6J2J7E2</accession>
<evidence type="ECO:0000256" key="5">
    <source>
        <dbReference type="ARBA" id="ARBA00023157"/>
    </source>
</evidence>
<dbReference type="GeneID" id="114239367"/>
<dbReference type="SMART" id="SM00020">
    <property type="entry name" value="Tryp_SPc"/>
    <property type="match status" value="1"/>
</dbReference>
<keyword evidence="4" id="KW-0720">Serine protease</keyword>
<keyword evidence="2" id="KW-0645">Protease</keyword>
<feature type="chain" id="PRO_5027117038" evidence="6">
    <location>
        <begin position="18"/>
        <end position="265"/>
    </location>
</feature>
<dbReference type="GO" id="GO:0006508">
    <property type="term" value="P:proteolysis"/>
    <property type="evidence" value="ECO:0007669"/>
    <property type="project" value="UniProtKB-KW"/>
</dbReference>
<dbReference type="AlphaFoldDB" id="A0A6J2J7E2"/>
<dbReference type="GO" id="GO:0004252">
    <property type="term" value="F:serine-type endopeptidase activity"/>
    <property type="evidence" value="ECO:0007669"/>
    <property type="project" value="InterPro"/>
</dbReference>
<dbReference type="KEGG" id="bman:114239367"/>
<dbReference type="PROSITE" id="PS50240">
    <property type="entry name" value="TRYPSIN_DOM"/>
    <property type="match status" value="1"/>
</dbReference>
<dbReference type="RefSeq" id="XP_028025331.1">
    <property type="nucleotide sequence ID" value="XM_028169530.1"/>
</dbReference>
<dbReference type="InterPro" id="IPR043504">
    <property type="entry name" value="Peptidase_S1_PA_chymotrypsin"/>
</dbReference>
<dbReference type="PRINTS" id="PR00722">
    <property type="entry name" value="CHYMOTRYPSIN"/>
</dbReference>
<dbReference type="InterPro" id="IPR009003">
    <property type="entry name" value="Peptidase_S1_PA"/>
</dbReference>
<organism evidence="8 9">
    <name type="scientific">Bombyx mandarina</name>
    <name type="common">Wild silk moth</name>
    <name type="synonym">Wild silkworm</name>
    <dbReference type="NCBI Taxonomy" id="7092"/>
    <lineage>
        <taxon>Eukaryota</taxon>
        <taxon>Metazoa</taxon>
        <taxon>Ecdysozoa</taxon>
        <taxon>Arthropoda</taxon>
        <taxon>Hexapoda</taxon>
        <taxon>Insecta</taxon>
        <taxon>Pterygota</taxon>
        <taxon>Neoptera</taxon>
        <taxon>Endopterygota</taxon>
        <taxon>Lepidoptera</taxon>
        <taxon>Glossata</taxon>
        <taxon>Ditrysia</taxon>
        <taxon>Bombycoidea</taxon>
        <taxon>Bombycidae</taxon>
        <taxon>Bombycinae</taxon>
        <taxon>Bombyx</taxon>
    </lineage>
</organism>
<reference evidence="9" key="1">
    <citation type="submission" date="2025-08" db="UniProtKB">
        <authorList>
            <consortium name="RefSeq"/>
        </authorList>
    </citation>
    <scope>IDENTIFICATION</scope>
    <source>
        <tissue evidence="9">Silk gland</tissue>
    </source>
</reference>
<feature type="domain" description="Peptidase S1" evidence="7">
    <location>
        <begin position="25"/>
        <end position="263"/>
    </location>
</feature>
<gene>
    <name evidence="9" type="primary">LOC114239367</name>
</gene>
<evidence type="ECO:0000256" key="6">
    <source>
        <dbReference type="SAM" id="SignalP"/>
    </source>
</evidence>
<feature type="signal peptide" evidence="6">
    <location>
        <begin position="1"/>
        <end position="17"/>
    </location>
</feature>
<evidence type="ECO:0000256" key="2">
    <source>
        <dbReference type="ARBA" id="ARBA00022670"/>
    </source>
</evidence>
<dbReference type="PANTHER" id="PTHR24276:SF91">
    <property type="entry name" value="AT26814P-RELATED"/>
    <property type="match status" value="1"/>
</dbReference>
<sequence>MNSIITLFFLYVSAVSATDDPSQRIGGGTLVPITSYPFATALLNNPGSGVFTHRCGGSILTRNAILSAASCFYTGNNAHDAVLWRARVGSAYSNSGGTMYIISRITPHTGFSPTTRANDIAILRTRFNIQFEAGLVEAAGLVGRTYTFSNDQAVEAIGWGAVSSTDPTSSVQLRRTVIWVVDQQICSNRYSELGFTVASDMVCLGWLDVGVRGQCQGDNGSPILDNGAVVGVFSWAEGCALGRYPGINTRLSPYLQWVVSTATAA</sequence>
<keyword evidence="8" id="KW-1185">Reference proteome</keyword>
<comment type="similarity">
    <text evidence="1">Belongs to the peptidase S1 family.</text>
</comment>
<protein>
    <submittedName>
        <fullName evidence="9">Trypsin, alkaline A-like</fullName>
    </submittedName>
</protein>
<keyword evidence="5" id="KW-1015">Disulfide bond</keyword>
<dbReference type="OrthoDB" id="6380398at2759"/>
<name>A0A6J2J7E2_BOMMA</name>
<dbReference type="Gene3D" id="2.40.10.10">
    <property type="entry name" value="Trypsin-like serine proteases"/>
    <property type="match status" value="1"/>
</dbReference>
<dbReference type="Proteomes" id="UP000504629">
    <property type="component" value="Unplaced"/>
</dbReference>
<dbReference type="CDD" id="cd00190">
    <property type="entry name" value="Tryp_SPc"/>
    <property type="match status" value="1"/>
</dbReference>
<keyword evidence="6" id="KW-0732">Signal</keyword>
<keyword evidence="3" id="KW-0378">Hydrolase</keyword>
<evidence type="ECO:0000313" key="9">
    <source>
        <dbReference type="RefSeq" id="XP_028025331.1"/>
    </source>
</evidence>
<dbReference type="SUPFAM" id="SSF50494">
    <property type="entry name" value="Trypsin-like serine proteases"/>
    <property type="match status" value="1"/>
</dbReference>
<dbReference type="InterPro" id="IPR001254">
    <property type="entry name" value="Trypsin_dom"/>
</dbReference>
<dbReference type="InterPro" id="IPR050430">
    <property type="entry name" value="Peptidase_S1"/>
</dbReference>
<proteinExistence type="inferred from homology"/>
<dbReference type="InterPro" id="IPR001314">
    <property type="entry name" value="Peptidase_S1A"/>
</dbReference>
<dbReference type="PANTHER" id="PTHR24276">
    <property type="entry name" value="POLYSERASE-RELATED"/>
    <property type="match status" value="1"/>
</dbReference>